<name>A0A4V2MBH1_9ACTN</name>
<evidence type="ECO:0000313" key="5">
    <source>
        <dbReference type="EMBL" id="TCC63212.1"/>
    </source>
</evidence>
<sequence>MPRRVTHEGAECPVARTADVIGDRWSLLIIRDAFDGITRFSEFQRNLGLAKNILSSRLRELVAQGILEVVPAADGSAYREYALTSKGRDLFVILVSLRQWGEDHLFEADEPHSVLLDSKDEQPLRKLEVTDATGRTLDSSEAFVRKVSPSLKPR</sequence>
<evidence type="ECO:0000313" key="6">
    <source>
        <dbReference type="Proteomes" id="UP000291144"/>
    </source>
</evidence>
<reference evidence="5 6" key="1">
    <citation type="submission" date="2019-02" db="EMBL/GenBank/DDBJ databases">
        <title>Kribbella capetownensis sp. nov. and Kribbella speibonae sp. nov., isolated from soil.</title>
        <authorList>
            <person name="Curtis S.M."/>
            <person name="Norton I."/>
            <person name="Everest G.J."/>
            <person name="Meyers P.R."/>
        </authorList>
    </citation>
    <scope>NUCLEOTIDE SEQUENCE [LARGE SCALE GENOMIC DNA]</scope>
    <source>
        <strain evidence="5 6">NRRL B-24813</strain>
    </source>
</reference>
<dbReference type="SUPFAM" id="SSF46785">
    <property type="entry name" value="Winged helix' DNA-binding domain"/>
    <property type="match status" value="1"/>
</dbReference>
<dbReference type="PANTHER" id="PTHR33204">
    <property type="entry name" value="TRANSCRIPTIONAL REGULATOR, MARR FAMILY"/>
    <property type="match status" value="1"/>
</dbReference>
<dbReference type="RefSeq" id="WP_131354002.1">
    <property type="nucleotide sequence ID" value="NZ_SJKB01000003.1"/>
</dbReference>
<dbReference type="PROSITE" id="PS51118">
    <property type="entry name" value="HTH_HXLR"/>
    <property type="match status" value="1"/>
</dbReference>
<dbReference type="EMBL" id="SJKB01000003">
    <property type="protein sequence ID" value="TCC63212.1"/>
    <property type="molecule type" value="Genomic_DNA"/>
</dbReference>
<evidence type="ECO:0000256" key="1">
    <source>
        <dbReference type="ARBA" id="ARBA00023015"/>
    </source>
</evidence>
<gene>
    <name evidence="5" type="ORF">E0H73_12150</name>
</gene>
<evidence type="ECO:0000259" key="4">
    <source>
        <dbReference type="PROSITE" id="PS51118"/>
    </source>
</evidence>
<accession>A0A4V2MBH1</accession>
<keyword evidence="1" id="KW-0805">Transcription regulation</keyword>
<comment type="caution">
    <text evidence="5">The sequence shown here is derived from an EMBL/GenBank/DDBJ whole genome shotgun (WGS) entry which is preliminary data.</text>
</comment>
<evidence type="ECO:0000256" key="3">
    <source>
        <dbReference type="ARBA" id="ARBA00023163"/>
    </source>
</evidence>
<dbReference type="Pfam" id="PF01638">
    <property type="entry name" value="HxlR"/>
    <property type="match status" value="1"/>
</dbReference>
<dbReference type="OrthoDB" id="9792527at2"/>
<dbReference type="Gene3D" id="1.10.10.10">
    <property type="entry name" value="Winged helix-like DNA-binding domain superfamily/Winged helix DNA-binding domain"/>
    <property type="match status" value="1"/>
</dbReference>
<keyword evidence="3" id="KW-0804">Transcription</keyword>
<dbReference type="InterPro" id="IPR036390">
    <property type="entry name" value="WH_DNA-bd_sf"/>
</dbReference>
<keyword evidence="6" id="KW-1185">Reference proteome</keyword>
<organism evidence="5 6">
    <name type="scientific">Kribbella pittospori</name>
    <dbReference type="NCBI Taxonomy" id="722689"/>
    <lineage>
        <taxon>Bacteria</taxon>
        <taxon>Bacillati</taxon>
        <taxon>Actinomycetota</taxon>
        <taxon>Actinomycetes</taxon>
        <taxon>Propionibacteriales</taxon>
        <taxon>Kribbellaceae</taxon>
        <taxon>Kribbella</taxon>
    </lineage>
</organism>
<dbReference type="InterPro" id="IPR002577">
    <property type="entry name" value="HTH_HxlR"/>
</dbReference>
<feature type="domain" description="HTH hxlR-type" evidence="4">
    <location>
        <begin position="12"/>
        <end position="109"/>
    </location>
</feature>
<dbReference type="PANTHER" id="PTHR33204:SF18">
    <property type="entry name" value="TRANSCRIPTIONAL REGULATORY PROTEIN"/>
    <property type="match status" value="1"/>
</dbReference>
<protein>
    <submittedName>
        <fullName evidence="5">Transcriptional regulator</fullName>
    </submittedName>
</protein>
<dbReference type="GO" id="GO:0003677">
    <property type="term" value="F:DNA binding"/>
    <property type="evidence" value="ECO:0007669"/>
    <property type="project" value="UniProtKB-KW"/>
</dbReference>
<dbReference type="AlphaFoldDB" id="A0A4V2MBH1"/>
<evidence type="ECO:0000256" key="2">
    <source>
        <dbReference type="ARBA" id="ARBA00023125"/>
    </source>
</evidence>
<dbReference type="Proteomes" id="UP000291144">
    <property type="component" value="Unassembled WGS sequence"/>
</dbReference>
<keyword evidence="2" id="KW-0238">DNA-binding</keyword>
<dbReference type="InterPro" id="IPR036388">
    <property type="entry name" value="WH-like_DNA-bd_sf"/>
</dbReference>
<proteinExistence type="predicted"/>